<accession>A0A0T6B812</accession>
<dbReference type="InterPro" id="IPR007588">
    <property type="entry name" value="Znf_FLYWCH"/>
</dbReference>
<evidence type="ECO:0000313" key="6">
    <source>
        <dbReference type="Proteomes" id="UP000051574"/>
    </source>
</evidence>
<keyword evidence="2" id="KW-0863">Zinc-finger</keyword>
<reference evidence="5 6" key="1">
    <citation type="submission" date="2015-09" db="EMBL/GenBank/DDBJ databases">
        <title>Draft genome of the scarab beetle Oryctes borbonicus.</title>
        <authorList>
            <person name="Meyer J.M."/>
            <person name="Markov G.V."/>
            <person name="Baskaran P."/>
            <person name="Herrmann M."/>
            <person name="Sommer R.J."/>
            <person name="Roedelsperger C."/>
        </authorList>
    </citation>
    <scope>NUCLEOTIDE SEQUENCE [LARGE SCALE GENOMIC DNA]</scope>
    <source>
        <strain evidence="5">OB123</strain>
        <tissue evidence="5">Whole animal</tissue>
    </source>
</reference>
<evidence type="ECO:0000259" key="4">
    <source>
        <dbReference type="Pfam" id="PF04500"/>
    </source>
</evidence>
<organism evidence="5 6">
    <name type="scientific">Oryctes borbonicus</name>
    <dbReference type="NCBI Taxonomy" id="1629725"/>
    <lineage>
        <taxon>Eukaryota</taxon>
        <taxon>Metazoa</taxon>
        <taxon>Ecdysozoa</taxon>
        <taxon>Arthropoda</taxon>
        <taxon>Hexapoda</taxon>
        <taxon>Insecta</taxon>
        <taxon>Pterygota</taxon>
        <taxon>Neoptera</taxon>
        <taxon>Endopterygota</taxon>
        <taxon>Coleoptera</taxon>
        <taxon>Polyphaga</taxon>
        <taxon>Scarabaeiformia</taxon>
        <taxon>Scarabaeidae</taxon>
        <taxon>Dynastinae</taxon>
        <taxon>Oryctes</taxon>
    </lineage>
</organism>
<dbReference type="Proteomes" id="UP000051574">
    <property type="component" value="Unassembled WGS sequence"/>
</dbReference>
<protein>
    <recommendedName>
        <fullName evidence="4">FLYWCH-type domain-containing protein</fullName>
    </recommendedName>
</protein>
<gene>
    <name evidence="5" type="ORF">AMK59_3713</name>
</gene>
<dbReference type="Gene3D" id="2.20.25.240">
    <property type="match status" value="1"/>
</dbReference>
<keyword evidence="1" id="KW-0479">Metal-binding</keyword>
<evidence type="ECO:0000256" key="2">
    <source>
        <dbReference type="ARBA" id="ARBA00022771"/>
    </source>
</evidence>
<comment type="caution">
    <text evidence="5">The sequence shown here is derived from an EMBL/GenBank/DDBJ whole genome shotgun (WGS) entry which is preliminary data.</text>
</comment>
<evidence type="ECO:0000313" key="5">
    <source>
        <dbReference type="EMBL" id="KRT83460.1"/>
    </source>
</evidence>
<feature type="domain" description="FLYWCH-type" evidence="4">
    <location>
        <begin position="30"/>
        <end position="91"/>
    </location>
</feature>
<dbReference type="GO" id="GO:0008270">
    <property type="term" value="F:zinc ion binding"/>
    <property type="evidence" value="ECO:0007669"/>
    <property type="project" value="UniProtKB-KW"/>
</dbReference>
<sequence length="162" mass="19070">RYPLSRFVHRYIDGGKRGDRKISHMIAKLKKKRKYHRIVYNGFLYNISTTRTSDKRYYRCANKKNSGCLATAVLGQNASLDSLTILRPHNHPRDKTMEMKYNFEMELTKAVKNSNASIKNIYYALAEIQPEAARIVPYDQNLYNRLKRRRISSHDMFGEDYA</sequence>
<feature type="non-terminal residue" evidence="5">
    <location>
        <position position="1"/>
    </location>
</feature>
<proteinExistence type="predicted"/>
<dbReference type="Pfam" id="PF04500">
    <property type="entry name" value="FLYWCH"/>
    <property type="match status" value="1"/>
</dbReference>
<dbReference type="OrthoDB" id="6742320at2759"/>
<evidence type="ECO:0000256" key="1">
    <source>
        <dbReference type="ARBA" id="ARBA00022723"/>
    </source>
</evidence>
<keyword evidence="3" id="KW-0862">Zinc</keyword>
<keyword evidence="6" id="KW-1185">Reference proteome</keyword>
<dbReference type="AlphaFoldDB" id="A0A0T6B812"/>
<dbReference type="EMBL" id="LJIG01009248">
    <property type="protein sequence ID" value="KRT83460.1"/>
    <property type="molecule type" value="Genomic_DNA"/>
</dbReference>
<name>A0A0T6B812_9SCAR</name>
<evidence type="ECO:0000256" key="3">
    <source>
        <dbReference type="ARBA" id="ARBA00022833"/>
    </source>
</evidence>